<dbReference type="Pfam" id="PF03816">
    <property type="entry name" value="LytR_cpsA_psr"/>
    <property type="match status" value="1"/>
</dbReference>
<accession>A0A1R4JPP9</accession>
<dbReference type="PANTHER" id="PTHR33392:SF6">
    <property type="entry name" value="POLYISOPRENYL-TEICHOIC ACID--PEPTIDOGLYCAN TEICHOIC ACID TRANSFERASE TAGU"/>
    <property type="match status" value="1"/>
</dbReference>
<evidence type="ECO:0000313" key="3">
    <source>
        <dbReference type="EMBL" id="SJN33952.1"/>
    </source>
</evidence>
<proteinExistence type="inferred from homology"/>
<dbReference type="GO" id="GO:0016740">
    <property type="term" value="F:transferase activity"/>
    <property type="evidence" value="ECO:0007669"/>
    <property type="project" value="UniProtKB-KW"/>
</dbReference>
<reference evidence="3 4" key="1">
    <citation type="submission" date="2017-02" db="EMBL/GenBank/DDBJ databases">
        <authorList>
            <person name="Peterson S.W."/>
        </authorList>
    </citation>
    <scope>NUCLEOTIDE SEQUENCE [LARGE SCALE GENOMIC DNA]</scope>
    <source>
        <strain evidence="3 4">LSP_Lj1</strain>
    </source>
</reference>
<organism evidence="3 4">
    <name type="scientific">Luteococcus japonicus LSP_Lj1</name>
    <dbReference type="NCBI Taxonomy" id="1255658"/>
    <lineage>
        <taxon>Bacteria</taxon>
        <taxon>Bacillati</taxon>
        <taxon>Actinomycetota</taxon>
        <taxon>Actinomycetes</taxon>
        <taxon>Propionibacteriales</taxon>
        <taxon>Propionibacteriaceae</taxon>
        <taxon>Luteococcus</taxon>
    </lineage>
</organism>
<sequence>MQVTITASLLRVLDPSFRVELPALRRRSAWEPGRVLHVLTNHLPQTRSGYTLRSNAILRAQAELGWQVEAATRIGYPVTVGHLGNPEVQYVDGIAVHRLIPWVMPAEEDERLAAYARLLDRVAEHRRPSILQTLQPLIGVPIDHVAKVDFDGFKNMTDALGGVTMKTDEGQQTMNGTEALKWVRERKSLSQGDISRGQRQMQFIRAVLMKGLSKETLSNPAEVARFLDAGTQNMVVDDALTTNKMQSIALSMRNVGSNSIKMNTAPWTGVDTGPYGMSIVNMSEPQMKVLAEHLSNDTMGSYVDNVSPKSGFGG</sequence>
<dbReference type="RefSeq" id="WP_256763335.1">
    <property type="nucleotide sequence ID" value="NZ_FUKQ01000033.1"/>
</dbReference>
<dbReference type="STRING" id="1255658.FM114_08760"/>
<dbReference type="EMBL" id="FUKQ01000033">
    <property type="protein sequence ID" value="SJN33952.1"/>
    <property type="molecule type" value="Genomic_DNA"/>
</dbReference>
<name>A0A1R4JPP9_9ACTN</name>
<evidence type="ECO:0000256" key="1">
    <source>
        <dbReference type="ARBA" id="ARBA00006068"/>
    </source>
</evidence>
<dbReference type="PANTHER" id="PTHR33392">
    <property type="entry name" value="POLYISOPRENYL-TEICHOIC ACID--PEPTIDOGLYCAN TEICHOIC ACID TRANSFERASE TAGU"/>
    <property type="match status" value="1"/>
</dbReference>
<evidence type="ECO:0000313" key="4">
    <source>
        <dbReference type="Proteomes" id="UP000188342"/>
    </source>
</evidence>
<dbReference type="InterPro" id="IPR004474">
    <property type="entry name" value="LytR_CpsA_psr"/>
</dbReference>
<evidence type="ECO:0000259" key="2">
    <source>
        <dbReference type="Pfam" id="PF03816"/>
    </source>
</evidence>
<dbReference type="InterPro" id="IPR050922">
    <property type="entry name" value="LytR/CpsA/Psr_CW_biosynth"/>
</dbReference>
<protein>
    <submittedName>
        <fullName evidence="3">Glycosyl transferase, group 1</fullName>
    </submittedName>
</protein>
<dbReference type="Proteomes" id="UP000188342">
    <property type="component" value="Unassembled WGS sequence"/>
</dbReference>
<dbReference type="Gene3D" id="3.40.630.190">
    <property type="entry name" value="LCP protein"/>
    <property type="match status" value="1"/>
</dbReference>
<keyword evidence="3" id="KW-0808">Transferase</keyword>
<feature type="domain" description="Cell envelope-related transcriptional attenuator" evidence="2">
    <location>
        <begin position="130"/>
        <end position="210"/>
    </location>
</feature>
<comment type="similarity">
    <text evidence="1">Belongs to the LytR/CpsA/Psr (LCP) family.</text>
</comment>
<keyword evidence="4" id="KW-1185">Reference proteome</keyword>
<dbReference type="AlphaFoldDB" id="A0A1R4JPP9"/>
<gene>
    <name evidence="3" type="ORF">FM114_08760</name>
</gene>